<dbReference type="AlphaFoldDB" id="A0A852STH7"/>
<comment type="caution">
    <text evidence="1">The sequence shown here is derived from an EMBL/GenBank/DDBJ whole genome shotgun (WGS) entry which is preliminary data.</text>
</comment>
<dbReference type="EMBL" id="JACCBM010000001">
    <property type="protein sequence ID" value="NYD72219.1"/>
    <property type="molecule type" value="Genomic_DNA"/>
</dbReference>
<dbReference type="InterPro" id="IPR013320">
    <property type="entry name" value="ConA-like_dom_sf"/>
</dbReference>
<keyword evidence="2" id="KW-1185">Reference proteome</keyword>
<evidence type="ECO:0000313" key="2">
    <source>
        <dbReference type="Proteomes" id="UP000549913"/>
    </source>
</evidence>
<dbReference type="RefSeq" id="WP_179549021.1">
    <property type="nucleotide sequence ID" value="NZ_BSEW01000002.1"/>
</dbReference>
<accession>A0A852STH7</accession>
<dbReference type="Gene3D" id="2.60.120.200">
    <property type="match status" value="1"/>
</dbReference>
<proteinExistence type="predicted"/>
<sequence length="198" mass="21213">MSTTMPALTDLEWSRGPGEAAVDGGTLTLTAAAGTDWTNDAGGAEPQHRATSLGFVPEGDFRLSARVRVEGERTTFDAGVLAVWIDEAHWAKICFEWSPQGTAMVVSVVTNDFSDDVNSTDVDGDSVFLRVSRVGPAWAFHSSSDGAEWRFVRVFRLAGEGPVHVGFLAQAPMGESCTAVFDEIAFVPETLDELRDGS</sequence>
<dbReference type="PANTHER" id="PTHR35332:SF2">
    <property type="entry name" value="REGULATION OF ENOLASE PROTEIN 1"/>
    <property type="match status" value="1"/>
</dbReference>
<evidence type="ECO:0000313" key="1">
    <source>
        <dbReference type="EMBL" id="NYD72219.1"/>
    </source>
</evidence>
<dbReference type="Proteomes" id="UP000549913">
    <property type="component" value="Unassembled WGS sequence"/>
</dbReference>
<dbReference type="SUPFAM" id="SSF49899">
    <property type="entry name" value="Concanavalin A-like lectins/glucanases"/>
    <property type="match status" value="1"/>
</dbReference>
<dbReference type="Pfam" id="PF07081">
    <property type="entry name" value="DUF1349"/>
    <property type="match status" value="1"/>
</dbReference>
<organism evidence="1 2">
    <name type="scientific">Herbiconiux flava</name>
    <dbReference type="NCBI Taxonomy" id="881268"/>
    <lineage>
        <taxon>Bacteria</taxon>
        <taxon>Bacillati</taxon>
        <taxon>Actinomycetota</taxon>
        <taxon>Actinomycetes</taxon>
        <taxon>Micrococcales</taxon>
        <taxon>Microbacteriaceae</taxon>
        <taxon>Herbiconiux</taxon>
    </lineage>
</organism>
<dbReference type="InterPro" id="IPR009784">
    <property type="entry name" value="DUF1349"/>
</dbReference>
<evidence type="ECO:0008006" key="3">
    <source>
        <dbReference type="Google" id="ProtNLM"/>
    </source>
</evidence>
<gene>
    <name evidence="1" type="ORF">BJ984_003377</name>
</gene>
<name>A0A852STH7_9MICO</name>
<protein>
    <recommendedName>
        <fullName evidence="3">DUF1349 domain-containing protein</fullName>
    </recommendedName>
</protein>
<dbReference type="PANTHER" id="PTHR35332">
    <property type="entry name" value="REGULATION OF ENOLASE PROTEIN 1"/>
    <property type="match status" value="1"/>
</dbReference>
<reference evidence="1 2" key="1">
    <citation type="submission" date="2020-07" db="EMBL/GenBank/DDBJ databases">
        <title>Sequencing the genomes of 1000 actinobacteria strains.</title>
        <authorList>
            <person name="Klenk H.-P."/>
        </authorList>
    </citation>
    <scope>NUCLEOTIDE SEQUENCE [LARGE SCALE GENOMIC DNA]</scope>
    <source>
        <strain evidence="1 2">DSM 26474</strain>
    </source>
</reference>